<evidence type="ECO:0000313" key="6">
    <source>
        <dbReference type="Proteomes" id="UP001232536"/>
    </source>
</evidence>
<dbReference type="Gene3D" id="3.30.70.270">
    <property type="match status" value="1"/>
</dbReference>
<proteinExistence type="predicted"/>
<dbReference type="NCBIfam" id="TIGR00229">
    <property type="entry name" value="sensory_box"/>
    <property type="match status" value="1"/>
</dbReference>
<dbReference type="InterPro" id="IPR035965">
    <property type="entry name" value="PAS-like_dom_sf"/>
</dbReference>
<dbReference type="Pfam" id="PF08448">
    <property type="entry name" value="PAS_4"/>
    <property type="match status" value="1"/>
</dbReference>
<dbReference type="NCBIfam" id="TIGR00254">
    <property type="entry name" value="GGDEF"/>
    <property type="match status" value="1"/>
</dbReference>
<dbReference type="CDD" id="cd01949">
    <property type="entry name" value="GGDEF"/>
    <property type="match status" value="1"/>
</dbReference>
<keyword evidence="5" id="KW-0808">Transferase</keyword>
<name>A0ABT9DBW4_9CELL</name>
<dbReference type="EMBL" id="JAUQYP010000001">
    <property type="protein sequence ID" value="MDO8108085.1"/>
    <property type="molecule type" value="Genomic_DNA"/>
</dbReference>
<dbReference type="SMART" id="SM00267">
    <property type="entry name" value="GGDEF"/>
    <property type="match status" value="1"/>
</dbReference>
<feature type="domain" description="GGDEF" evidence="4">
    <location>
        <begin position="172"/>
        <end position="304"/>
    </location>
</feature>
<dbReference type="CDD" id="cd00130">
    <property type="entry name" value="PAS"/>
    <property type="match status" value="1"/>
</dbReference>
<dbReference type="PROSITE" id="PS50112">
    <property type="entry name" value="PAS"/>
    <property type="match status" value="1"/>
</dbReference>
<comment type="caution">
    <text evidence="5">The sequence shown here is derived from an EMBL/GenBank/DDBJ whole genome shotgun (WGS) entry which is preliminary data.</text>
</comment>
<dbReference type="InterPro" id="IPR000160">
    <property type="entry name" value="GGDEF_dom"/>
</dbReference>
<sequence>MPGEHPWVDPESVLASMSDAVYVVDGDRHITYWNDAATRLTGYRAEEIVGTACPDGLLSHVDGDGRHLCGDRCPLQETMLDGQRREVRVFLHHRDGHLAPVHVTAAPLRDEDGRIVGAVETFRDDADFRSARRRAARLERLIRLDPLTGLSNRRDLDECLAERVARQAADGTAFSVLMIDLDRFKGVNDRYGHETGDRALVAIAETLLGAVRSDDLVARYGGEEFTVVTEVADADELEALADRLRALVHEARIDTAAGTISVTASIGVAIAQPGQTPAEVLARADRALLAAKAAGRDRTTVAGGRVTPRCAGRDAGPRAR</sequence>
<dbReference type="SMART" id="SM00091">
    <property type="entry name" value="PAS"/>
    <property type="match status" value="1"/>
</dbReference>
<dbReference type="Proteomes" id="UP001232536">
    <property type="component" value="Unassembled WGS sequence"/>
</dbReference>
<evidence type="ECO:0000259" key="3">
    <source>
        <dbReference type="PROSITE" id="PS50113"/>
    </source>
</evidence>
<dbReference type="InterPro" id="IPR013656">
    <property type="entry name" value="PAS_4"/>
</dbReference>
<dbReference type="PROSITE" id="PS50113">
    <property type="entry name" value="PAC"/>
    <property type="match status" value="1"/>
</dbReference>
<dbReference type="PROSITE" id="PS50887">
    <property type="entry name" value="GGDEF"/>
    <property type="match status" value="1"/>
</dbReference>
<dbReference type="EC" id="2.7.7.65" evidence="5"/>
<dbReference type="GO" id="GO:0052621">
    <property type="term" value="F:diguanylate cyclase activity"/>
    <property type="evidence" value="ECO:0007669"/>
    <property type="project" value="UniProtKB-EC"/>
</dbReference>
<feature type="domain" description="PAC" evidence="3">
    <location>
        <begin position="83"/>
        <end position="137"/>
    </location>
</feature>
<organism evidence="5 6">
    <name type="scientific">Actinotalea lenta</name>
    <dbReference type="NCBI Taxonomy" id="3064654"/>
    <lineage>
        <taxon>Bacteria</taxon>
        <taxon>Bacillati</taxon>
        <taxon>Actinomycetota</taxon>
        <taxon>Actinomycetes</taxon>
        <taxon>Micrococcales</taxon>
        <taxon>Cellulomonadaceae</taxon>
        <taxon>Actinotalea</taxon>
    </lineage>
</organism>
<dbReference type="InterPro" id="IPR043128">
    <property type="entry name" value="Rev_trsase/Diguanyl_cyclase"/>
</dbReference>
<dbReference type="InterPro" id="IPR000014">
    <property type="entry name" value="PAS"/>
</dbReference>
<dbReference type="Gene3D" id="3.30.450.20">
    <property type="entry name" value="PAS domain"/>
    <property type="match status" value="1"/>
</dbReference>
<feature type="region of interest" description="Disordered" evidence="1">
    <location>
        <begin position="299"/>
        <end position="320"/>
    </location>
</feature>
<gene>
    <name evidence="5" type="ORF">Q6348_12860</name>
</gene>
<keyword evidence="5" id="KW-0548">Nucleotidyltransferase</keyword>
<feature type="domain" description="PAS" evidence="2">
    <location>
        <begin position="13"/>
        <end position="50"/>
    </location>
</feature>
<dbReference type="Pfam" id="PF00990">
    <property type="entry name" value="GGDEF"/>
    <property type="match status" value="1"/>
</dbReference>
<accession>A0ABT9DBW4</accession>
<dbReference type="SUPFAM" id="SSF55073">
    <property type="entry name" value="Nucleotide cyclase"/>
    <property type="match status" value="1"/>
</dbReference>
<keyword evidence="6" id="KW-1185">Reference proteome</keyword>
<dbReference type="PANTHER" id="PTHR46663">
    <property type="entry name" value="DIGUANYLATE CYCLASE DGCT-RELATED"/>
    <property type="match status" value="1"/>
</dbReference>
<protein>
    <submittedName>
        <fullName evidence="5">Diguanylate cyclase</fullName>
        <ecNumber evidence="5">2.7.7.65</ecNumber>
    </submittedName>
</protein>
<dbReference type="RefSeq" id="WP_304601674.1">
    <property type="nucleotide sequence ID" value="NZ_JAUQYP010000001.1"/>
</dbReference>
<feature type="compositionally biased region" description="Basic and acidic residues" evidence="1">
    <location>
        <begin position="311"/>
        <end position="320"/>
    </location>
</feature>
<evidence type="ECO:0000313" key="5">
    <source>
        <dbReference type="EMBL" id="MDO8108085.1"/>
    </source>
</evidence>
<evidence type="ECO:0000259" key="2">
    <source>
        <dbReference type="PROSITE" id="PS50112"/>
    </source>
</evidence>
<dbReference type="InterPro" id="IPR052163">
    <property type="entry name" value="DGC-Regulatory_Protein"/>
</dbReference>
<dbReference type="PANTHER" id="PTHR46663:SF4">
    <property type="entry name" value="DIGUANYLATE CYCLASE DGCT-RELATED"/>
    <property type="match status" value="1"/>
</dbReference>
<dbReference type="InterPro" id="IPR029787">
    <property type="entry name" value="Nucleotide_cyclase"/>
</dbReference>
<dbReference type="InterPro" id="IPR000700">
    <property type="entry name" value="PAS-assoc_C"/>
</dbReference>
<reference evidence="5 6" key="1">
    <citation type="submission" date="2023-07" db="EMBL/GenBank/DDBJ databases">
        <title>Description of novel actinomycetes strains, isolated from tidal flat sediment.</title>
        <authorList>
            <person name="Lu C."/>
        </authorList>
    </citation>
    <scope>NUCLEOTIDE SEQUENCE [LARGE SCALE GENOMIC DNA]</scope>
    <source>
        <strain evidence="5 6">SYSU T00b441</strain>
    </source>
</reference>
<dbReference type="SUPFAM" id="SSF55785">
    <property type="entry name" value="PYP-like sensor domain (PAS domain)"/>
    <property type="match status" value="1"/>
</dbReference>
<evidence type="ECO:0000259" key="4">
    <source>
        <dbReference type="PROSITE" id="PS50887"/>
    </source>
</evidence>
<evidence type="ECO:0000256" key="1">
    <source>
        <dbReference type="SAM" id="MobiDB-lite"/>
    </source>
</evidence>